<feature type="transmembrane region" description="Helical" evidence="8">
    <location>
        <begin position="91"/>
        <end position="110"/>
    </location>
</feature>
<keyword evidence="4" id="KW-1003">Cell membrane</keyword>
<keyword evidence="5 8" id="KW-0812">Transmembrane</keyword>
<feature type="transmembrane region" description="Helical" evidence="8">
    <location>
        <begin position="423"/>
        <end position="443"/>
    </location>
</feature>
<feature type="transmembrane region" description="Helical" evidence="8">
    <location>
        <begin position="144"/>
        <end position="163"/>
    </location>
</feature>
<feature type="transmembrane region" description="Helical" evidence="8">
    <location>
        <begin position="256"/>
        <end position="277"/>
    </location>
</feature>
<evidence type="ECO:0000256" key="3">
    <source>
        <dbReference type="ARBA" id="ARBA00022448"/>
    </source>
</evidence>
<dbReference type="InterPro" id="IPR017588">
    <property type="entry name" value="UacT-like"/>
</dbReference>
<dbReference type="PANTHER" id="PTHR42810">
    <property type="entry name" value="PURINE PERMEASE C1399.01C-RELATED"/>
    <property type="match status" value="1"/>
</dbReference>
<dbReference type="NCBIfam" id="NF037981">
    <property type="entry name" value="NCS2_1"/>
    <property type="match status" value="1"/>
</dbReference>
<dbReference type="NCBIfam" id="TIGR00801">
    <property type="entry name" value="ncs2"/>
    <property type="match status" value="1"/>
</dbReference>
<dbReference type="Pfam" id="PF00860">
    <property type="entry name" value="Xan_ur_permease"/>
    <property type="match status" value="1"/>
</dbReference>
<feature type="transmembrane region" description="Helical" evidence="8">
    <location>
        <begin position="42"/>
        <end position="61"/>
    </location>
</feature>
<dbReference type="EMBL" id="JADPIE010000005">
    <property type="protein sequence ID" value="MBF8437309.1"/>
    <property type="molecule type" value="Genomic_DNA"/>
</dbReference>
<keyword evidence="7 8" id="KW-0472">Membrane</keyword>
<dbReference type="GO" id="GO:0042907">
    <property type="term" value="F:xanthine transmembrane transporter activity"/>
    <property type="evidence" value="ECO:0007669"/>
    <property type="project" value="TreeGrafter"/>
</dbReference>
<gene>
    <name evidence="9" type="ORF">I0Q91_09480</name>
</gene>
<dbReference type="RefSeq" id="WP_270454281.1">
    <property type="nucleotide sequence ID" value="NZ_JADPIE010000005.1"/>
</dbReference>
<keyword evidence="10" id="KW-1185">Reference proteome</keyword>
<evidence type="ECO:0000256" key="1">
    <source>
        <dbReference type="ARBA" id="ARBA00004651"/>
    </source>
</evidence>
<comment type="similarity">
    <text evidence="2">Belongs to the nucleobase:cation symporter-2 (NCS2) (TC 2.A.40) family.</text>
</comment>
<reference evidence="9" key="1">
    <citation type="submission" date="2020-11" db="EMBL/GenBank/DDBJ databases">
        <title>Halonatronomonas betainensis gen. nov., sp. nov. a novel haloalkaliphilic representative of the family Halanaerobiacae capable of betaine degradation.</title>
        <authorList>
            <person name="Boltyanskaya Y."/>
            <person name="Kevbrin V."/>
            <person name="Detkova E."/>
            <person name="Grouzdev D.S."/>
            <person name="Koziaeva V."/>
            <person name="Zhilina T."/>
        </authorList>
    </citation>
    <scope>NUCLEOTIDE SEQUENCE</scope>
    <source>
        <strain evidence="9">Z-7014</strain>
    </source>
</reference>
<feature type="transmembrane region" description="Helical" evidence="8">
    <location>
        <begin position="362"/>
        <end position="381"/>
    </location>
</feature>
<dbReference type="InterPro" id="IPR006043">
    <property type="entry name" value="NCS2"/>
</dbReference>
<name>A0A931FA77_9FIRM</name>
<evidence type="ECO:0000313" key="9">
    <source>
        <dbReference type="EMBL" id="MBF8437309.1"/>
    </source>
</evidence>
<dbReference type="Proteomes" id="UP000621436">
    <property type="component" value="Unassembled WGS sequence"/>
</dbReference>
<evidence type="ECO:0000256" key="8">
    <source>
        <dbReference type="SAM" id="Phobius"/>
    </source>
</evidence>
<proteinExistence type="inferred from homology"/>
<comment type="caution">
    <text evidence="9">The sequence shown here is derived from an EMBL/GenBank/DDBJ whole genome shotgun (WGS) entry which is preliminary data.</text>
</comment>
<evidence type="ECO:0000256" key="5">
    <source>
        <dbReference type="ARBA" id="ARBA00022692"/>
    </source>
</evidence>
<feature type="transmembrane region" description="Helical" evidence="8">
    <location>
        <begin position="183"/>
        <end position="201"/>
    </location>
</feature>
<evidence type="ECO:0000256" key="6">
    <source>
        <dbReference type="ARBA" id="ARBA00022989"/>
    </source>
</evidence>
<dbReference type="AlphaFoldDB" id="A0A931FA77"/>
<feature type="transmembrane region" description="Helical" evidence="8">
    <location>
        <begin position="335"/>
        <end position="355"/>
    </location>
</feature>
<dbReference type="PANTHER" id="PTHR42810:SF2">
    <property type="entry name" value="PURINE PERMEASE C1399.01C-RELATED"/>
    <property type="match status" value="1"/>
</dbReference>
<dbReference type="PROSITE" id="PS01116">
    <property type="entry name" value="XANTH_URACIL_PERMASE"/>
    <property type="match status" value="1"/>
</dbReference>
<organism evidence="9 10">
    <name type="scientific">Halonatronomonas betaini</name>
    <dbReference type="NCBI Taxonomy" id="2778430"/>
    <lineage>
        <taxon>Bacteria</taxon>
        <taxon>Bacillati</taxon>
        <taxon>Bacillota</taxon>
        <taxon>Clostridia</taxon>
        <taxon>Halanaerobiales</taxon>
        <taxon>Halarsenatibacteraceae</taxon>
        <taxon>Halonatronomonas</taxon>
    </lineage>
</organism>
<sequence>MANNTEAVARESEVTVNKKDFYALEETPPIGKRFLLGLQHMLAMFVGVITPPMLIAGAAGLGPSETSFMVSMTLIMSGIVTFVQCKRFGPVGAGLLGVTGTSFTFVPMAMAAANAGGIPLVLGMAMATAPVEILISRFIKQIKVLFPPLVTGTVVTLIGLTLIETGMQDFAGGAGAENFGSMENLLLGSFVLTVIIICSRFGKGLIKLGAIAIGLGAGYLISIPLGLINFEPVFTEGWLTAPQPLYFGLDFDFAHLLPWIIAFIVTSIESIGDLTAIAETSGEPVDGELHRDRLSRGLLAEGIGSMISAIFNVMPNTTFSQNIGVIQITKVGSKAVGYIVALLLLMLGLFPKFGAIISVMPAPVLGGATLALFGMIASAGINIVTKNGFSDRTAFIFSISLSVGLGITFFPEIAESFPAAIEVLFSSGVAAGAILAVILNLIVPEE</sequence>
<keyword evidence="3" id="KW-0813">Transport</keyword>
<keyword evidence="6 8" id="KW-1133">Transmembrane helix</keyword>
<evidence type="ECO:0000313" key="10">
    <source>
        <dbReference type="Proteomes" id="UP000621436"/>
    </source>
</evidence>
<feature type="transmembrane region" description="Helical" evidence="8">
    <location>
        <begin position="208"/>
        <end position="230"/>
    </location>
</feature>
<feature type="transmembrane region" description="Helical" evidence="8">
    <location>
        <begin position="67"/>
        <end position="84"/>
    </location>
</feature>
<comment type="subcellular location">
    <subcellularLocation>
        <location evidence="1">Cell membrane</location>
        <topology evidence="1">Multi-pass membrane protein</topology>
    </subcellularLocation>
</comment>
<accession>A0A931FA77</accession>
<evidence type="ECO:0000256" key="4">
    <source>
        <dbReference type="ARBA" id="ARBA00022475"/>
    </source>
</evidence>
<evidence type="ECO:0000256" key="7">
    <source>
        <dbReference type="ARBA" id="ARBA00023136"/>
    </source>
</evidence>
<feature type="transmembrane region" description="Helical" evidence="8">
    <location>
        <begin position="116"/>
        <end position="135"/>
    </location>
</feature>
<dbReference type="GO" id="GO:0005886">
    <property type="term" value="C:plasma membrane"/>
    <property type="evidence" value="ECO:0007669"/>
    <property type="project" value="UniProtKB-SubCell"/>
</dbReference>
<dbReference type="InterPro" id="IPR006042">
    <property type="entry name" value="Xan_ur_permease"/>
</dbReference>
<evidence type="ECO:0000256" key="2">
    <source>
        <dbReference type="ARBA" id="ARBA00008821"/>
    </source>
</evidence>
<feature type="transmembrane region" description="Helical" evidence="8">
    <location>
        <begin position="393"/>
        <end position="411"/>
    </location>
</feature>
<protein>
    <submittedName>
        <fullName evidence="9">Purine permease</fullName>
    </submittedName>
</protein>
<dbReference type="NCBIfam" id="TIGR03173">
    <property type="entry name" value="pbuX"/>
    <property type="match status" value="1"/>
</dbReference>